<organism evidence="3 4">
    <name type="scientific">[Clostridium] aminophilum</name>
    <dbReference type="NCBI Taxonomy" id="1526"/>
    <lineage>
        <taxon>Bacteria</taxon>
        <taxon>Bacillati</taxon>
        <taxon>Bacillota</taxon>
        <taxon>Clostridia</taxon>
        <taxon>Lachnospirales</taxon>
        <taxon>Lachnospiraceae</taxon>
    </lineage>
</organism>
<dbReference type="EMBL" id="FOIL01000017">
    <property type="protein sequence ID" value="SET42330.1"/>
    <property type="molecule type" value="Genomic_DNA"/>
</dbReference>
<reference evidence="3 4" key="1">
    <citation type="submission" date="2016-10" db="EMBL/GenBank/DDBJ databases">
        <authorList>
            <person name="de Groot N.N."/>
        </authorList>
    </citation>
    <scope>NUCLEOTIDE SEQUENCE [LARGE SCALE GENOMIC DNA]</scope>
    <source>
        <strain evidence="3 4">KH1P1</strain>
    </source>
</reference>
<dbReference type="PANTHER" id="PTHR30486">
    <property type="entry name" value="TWITCHING MOTILITY PROTEIN PILT"/>
    <property type="match status" value="1"/>
</dbReference>
<dbReference type="eggNOG" id="COG2805">
    <property type="taxonomic scope" value="Bacteria"/>
</dbReference>
<dbReference type="CDD" id="cd01131">
    <property type="entry name" value="PilT"/>
    <property type="match status" value="1"/>
</dbReference>
<dbReference type="InterPro" id="IPR006321">
    <property type="entry name" value="PilT/PilU"/>
</dbReference>
<dbReference type="STRING" id="1526.SAMN02910262_00305"/>
<dbReference type="InterPro" id="IPR050921">
    <property type="entry name" value="T4SS_GSP_E_ATPase"/>
</dbReference>
<dbReference type="PROSITE" id="PS00662">
    <property type="entry name" value="T2SP_E"/>
    <property type="match status" value="1"/>
</dbReference>
<evidence type="ECO:0000313" key="3">
    <source>
        <dbReference type="EMBL" id="SET42330.1"/>
    </source>
</evidence>
<dbReference type="RefSeq" id="WP_207646870.1">
    <property type="nucleotide sequence ID" value="NZ_FOIL01000017.1"/>
</dbReference>
<comment type="similarity">
    <text evidence="1">Belongs to the GSP E family.</text>
</comment>
<dbReference type="Gene3D" id="3.30.450.90">
    <property type="match status" value="1"/>
</dbReference>
<sequence length="352" mass="38311">MIDVEKLVQTAARAGMTDIHLVYGIPPKGRLDGKLVNIIPEALTDNDCEAIAAKLAGPEYQKMAVRGEQDFALQIGGERVRVNLFRQQGHVSAALRILAYIIPELGILGLPPVVNTFPTIQKGIILVTGETGSGKSTTMAAILDRINHTRQEHIITLEDPIEYIYQPDQCVINQREIGNDTESYANGLRAILREDPDVILIGEMRDAETIETALTAAQTGHLVLATLHTNSAPESVDRIIGVFPAEKQPRIRMDLSMTIQAIISQQLLVRKGGKGRVLACECMVATNAIRNLIREGKTPQMYSSMLSSANVGSITMDNSLINLAASGKIEPQTAVNAANDREYVMRKLGLIA</sequence>
<proteinExistence type="inferred from homology"/>
<dbReference type="Gene3D" id="3.40.50.300">
    <property type="entry name" value="P-loop containing nucleotide triphosphate hydrolases"/>
    <property type="match status" value="1"/>
</dbReference>
<protein>
    <submittedName>
        <fullName evidence="3">Twitching motility protein PilT</fullName>
    </submittedName>
</protein>
<dbReference type="SMART" id="SM00382">
    <property type="entry name" value="AAA"/>
    <property type="match status" value="1"/>
</dbReference>
<dbReference type="GO" id="GO:0005524">
    <property type="term" value="F:ATP binding"/>
    <property type="evidence" value="ECO:0007669"/>
    <property type="project" value="InterPro"/>
</dbReference>
<dbReference type="InterPro" id="IPR001482">
    <property type="entry name" value="T2SS/T4SS_dom"/>
</dbReference>
<dbReference type="Pfam" id="PF00437">
    <property type="entry name" value="T2SSE"/>
    <property type="match status" value="1"/>
</dbReference>
<dbReference type="SUPFAM" id="SSF52540">
    <property type="entry name" value="P-loop containing nucleoside triphosphate hydrolases"/>
    <property type="match status" value="1"/>
</dbReference>
<accession>A0A1I0EAU3</accession>
<dbReference type="NCBIfam" id="TIGR01420">
    <property type="entry name" value="pilT_fam"/>
    <property type="match status" value="1"/>
</dbReference>
<dbReference type="Proteomes" id="UP000199820">
    <property type="component" value="Unassembled WGS sequence"/>
</dbReference>
<dbReference type="InterPro" id="IPR003593">
    <property type="entry name" value="AAA+_ATPase"/>
</dbReference>
<dbReference type="GO" id="GO:0016887">
    <property type="term" value="F:ATP hydrolysis activity"/>
    <property type="evidence" value="ECO:0007669"/>
    <property type="project" value="InterPro"/>
</dbReference>
<keyword evidence="4" id="KW-1185">Reference proteome</keyword>
<gene>
    <name evidence="3" type="ORF">SAMN04487771_101748</name>
</gene>
<feature type="domain" description="Bacterial type II secretion system protein E" evidence="2">
    <location>
        <begin position="192"/>
        <end position="206"/>
    </location>
</feature>
<dbReference type="AlphaFoldDB" id="A0A1I0EAU3"/>
<dbReference type="InterPro" id="IPR027417">
    <property type="entry name" value="P-loop_NTPase"/>
</dbReference>
<evidence type="ECO:0000256" key="1">
    <source>
        <dbReference type="ARBA" id="ARBA00006611"/>
    </source>
</evidence>
<evidence type="ECO:0000259" key="2">
    <source>
        <dbReference type="PROSITE" id="PS00662"/>
    </source>
</evidence>
<evidence type="ECO:0000313" key="4">
    <source>
        <dbReference type="Proteomes" id="UP000199820"/>
    </source>
</evidence>
<name>A0A1I0EAU3_9FIRM</name>